<accession>A0ABT5JGH8</accession>
<comment type="similarity">
    <text evidence="3">Belongs to the D-isomer specific 2-hydroxyacid dehydrogenase family.</text>
</comment>
<dbReference type="InterPro" id="IPR050223">
    <property type="entry name" value="D-isomer_2-hydroxyacid_DH"/>
</dbReference>
<dbReference type="InterPro" id="IPR036291">
    <property type="entry name" value="NAD(P)-bd_dom_sf"/>
</dbReference>
<dbReference type="CDD" id="cd12156">
    <property type="entry name" value="HPPR"/>
    <property type="match status" value="1"/>
</dbReference>
<evidence type="ECO:0000256" key="2">
    <source>
        <dbReference type="ARBA" id="ARBA00023027"/>
    </source>
</evidence>
<protein>
    <submittedName>
        <fullName evidence="6">2-hydroxyacid dehydrogenase</fullName>
    </submittedName>
</protein>
<dbReference type="EMBL" id="JAQQLI010000053">
    <property type="protein sequence ID" value="MDC7788818.1"/>
    <property type="molecule type" value="Genomic_DNA"/>
</dbReference>
<name>A0ABT5JGH8_RHOTP</name>
<dbReference type="Pfam" id="PF02826">
    <property type="entry name" value="2-Hacid_dh_C"/>
    <property type="match status" value="1"/>
</dbReference>
<comment type="caution">
    <text evidence="6">The sequence shown here is derived from an EMBL/GenBank/DDBJ whole genome shotgun (WGS) entry which is preliminary data.</text>
</comment>
<dbReference type="Gene3D" id="3.40.50.720">
    <property type="entry name" value="NAD(P)-binding Rossmann-like Domain"/>
    <property type="match status" value="2"/>
</dbReference>
<dbReference type="SUPFAM" id="SSF51735">
    <property type="entry name" value="NAD(P)-binding Rossmann-fold domains"/>
    <property type="match status" value="1"/>
</dbReference>
<dbReference type="PANTHER" id="PTHR10996">
    <property type="entry name" value="2-HYDROXYACID DEHYDROGENASE-RELATED"/>
    <property type="match status" value="1"/>
</dbReference>
<proteinExistence type="inferred from homology"/>
<keyword evidence="7" id="KW-1185">Reference proteome</keyword>
<dbReference type="PANTHER" id="PTHR10996:SF178">
    <property type="entry name" value="2-HYDROXYACID DEHYDROGENASE YGL185C-RELATED"/>
    <property type="match status" value="1"/>
</dbReference>
<dbReference type="InterPro" id="IPR006140">
    <property type="entry name" value="D-isomer_DH_NAD-bd"/>
</dbReference>
<feature type="domain" description="D-isomer specific 2-hydroxyacid dehydrogenase NAD-binding" evidence="5">
    <location>
        <begin position="110"/>
        <end position="283"/>
    </location>
</feature>
<evidence type="ECO:0000256" key="3">
    <source>
        <dbReference type="RuleBase" id="RU003719"/>
    </source>
</evidence>
<organism evidence="6 7">
    <name type="scientific">Rhodoplanes tepidamans</name>
    <name type="common">Rhodoplanes cryptolactis</name>
    <dbReference type="NCBI Taxonomy" id="200616"/>
    <lineage>
        <taxon>Bacteria</taxon>
        <taxon>Pseudomonadati</taxon>
        <taxon>Pseudomonadota</taxon>
        <taxon>Alphaproteobacteria</taxon>
        <taxon>Hyphomicrobiales</taxon>
        <taxon>Nitrobacteraceae</taxon>
        <taxon>Rhodoplanes</taxon>
    </lineage>
</organism>
<keyword evidence="2" id="KW-0520">NAD</keyword>
<evidence type="ECO:0000313" key="6">
    <source>
        <dbReference type="EMBL" id="MDC7788818.1"/>
    </source>
</evidence>
<dbReference type="InterPro" id="IPR006139">
    <property type="entry name" value="D-isomer_2_OHA_DH_cat_dom"/>
</dbReference>
<gene>
    <name evidence="6" type="ORF">PQJ73_24295</name>
</gene>
<evidence type="ECO:0000259" key="5">
    <source>
        <dbReference type="Pfam" id="PF02826"/>
    </source>
</evidence>
<evidence type="ECO:0000256" key="1">
    <source>
        <dbReference type="ARBA" id="ARBA00023002"/>
    </source>
</evidence>
<evidence type="ECO:0000259" key="4">
    <source>
        <dbReference type="Pfam" id="PF00389"/>
    </source>
</evidence>
<dbReference type="RefSeq" id="WP_272779651.1">
    <property type="nucleotide sequence ID" value="NZ_JAQQLI010000053.1"/>
</dbReference>
<reference evidence="6" key="2">
    <citation type="submission" date="2023-02" db="EMBL/GenBank/DDBJ databases">
        <authorList>
            <person name="Rayyan A."/>
            <person name="Meyer T."/>
            <person name="Kyndt J.A."/>
        </authorList>
    </citation>
    <scope>NUCLEOTIDE SEQUENCE</scope>
    <source>
        <strain evidence="6">DSM 9987</strain>
    </source>
</reference>
<dbReference type="SUPFAM" id="SSF52283">
    <property type="entry name" value="Formate/glycerate dehydrogenase catalytic domain-like"/>
    <property type="match status" value="1"/>
</dbReference>
<feature type="domain" description="D-isomer specific 2-hydroxyacid dehydrogenase catalytic" evidence="4">
    <location>
        <begin position="32"/>
        <end position="314"/>
    </location>
</feature>
<reference evidence="6" key="1">
    <citation type="journal article" date="2023" name="Microbiol Resour">
        <title>Genome Sequences of Rhodoplanes serenus and Two Thermotolerant Strains, Rhodoplanes tepidamans and 'Rhodoplanes cryptolactis,' Further Refine the Genus.</title>
        <authorList>
            <person name="Rayyan A.A."/>
            <person name="Kyndt J.A."/>
        </authorList>
    </citation>
    <scope>NUCLEOTIDE SEQUENCE</scope>
    <source>
        <strain evidence="6">DSM 9987</strain>
    </source>
</reference>
<keyword evidence="1 3" id="KW-0560">Oxidoreductase</keyword>
<dbReference type="Pfam" id="PF00389">
    <property type="entry name" value="2-Hacid_dh"/>
    <property type="match status" value="1"/>
</dbReference>
<dbReference type="Proteomes" id="UP001165652">
    <property type="component" value="Unassembled WGS sequence"/>
</dbReference>
<evidence type="ECO:0000313" key="7">
    <source>
        <dbReference type="Proteomes" id="UP001165652"/>
    </source>
</evidence>
<sequence>MDTPDILLVGTAKPVIVGGLDPISRLHRLIEAPDRERFLADVADRVRALAVAYTANRIDAAFMQRFPKLEIVASFGVGYDHIDATWAGQHGIVVTNTPEVLDEEVADTALGLLLCTVRELPQAERWLRAGKWVEAPYPLSKATLRNRTVGLVGMGRIGRAIARRLDAFGVPVVYHTRRPNPEVPYRHYPALLDMARDVDTLLLILPGGGATRNLVDAEVLKALGPDGILINMARGSVVDEPALIQALRDRTIFAAGLDVFVDEPRVPPELIAMENVVLFPHLGSGSVHTRARMDQLVVDNLAAWFSGKGPLTPVAETPWPPAR</sequence>